<protein>
    <submittedName>
        <fullName evidence="4">von Willebrand factor A domain containing 3B</fullName>
    </submittedName>
</protein>
<dbReference type="OrthoDB" id="10021393at2759"/>
<feature type="region of interest" description="Disordered" evidence="1">
    <location>
        <begin position="1"/>
        <end position="22"/>
    </location>
</feature>
<feature type="compositionally biased region" description="Basic and acidic residues" evidence="1">
    <location>
        <begin position="974"/>
        <end position="985"/>
    </location>
</feature>
<dbReference type="AlphaFoldDB" id="A0A3B3QND5"/>
<dbReference type="STRING" id="1676925.ENSPKIP00000007589"/>
<reference evidence="4" key="1">
    <citation type="submission" date="2025-05" db="UniProtKB">
        <authorList>
            <consortium name="Ensembl"/>
        </authorList>
    </citation>
    <scope>IDENTIFICATION</scope>
</reference>
<dbReference type="Pfam" id="PF15057">
    <property type="entry name" value="DUF4537"/>
    <property type="match status" value="1"/>
</dbReference>
<feature type="region of interest" description="Disordered" evidence="1">
    <location>
        <begin position="974"/>
        <end position="1008"/>
    </location>
</feature>
<organism evidence="4 5">
    <name type="scientific">Paramormyrops kingsleyae</name>
    <dbReference type="NCBI Taxonomy" id="1676925"/>
    <lineage>
        <taxon>Eukaryota</taxon>
        <taxon>Metazoa</taxon>
        <taxon>Chordata</taxon>
        <taxon>Craniata</taxon>
        <taxon>Vertebrata</taxon>
        <taxon>Euteleostomi</taxon>
        <taxon>Actinopterygii</taxon>
        <taxon>Neopterygii</taxon>
        <taxon>Teleostei</taxon>
        <taxon>Osteoglossocephala</taxon>
        <taxon>Osteoglossomorpha</taxon>
        <taxon>Osteoglossiformes</taxon>
        <taxon>Mormyridae</taxon>
        <taxon>Paramormyrops</taxon>
    </lineage>
</organism>
<feature type="domain" description="VWFA" evidence="2">
    <location>
        <begin position="484"/>
        <end position="633"/>
    </location>
</feature>
<dbReference type="PANTHER" id="PTHR46785">
    <property type="entry name" value="VON WILLEBRAND FACTOR A DOMAIN-CONTAINING PROTEIN 3B"/>
    <property type="match status" value="1"/>
</dbReference>
<evidence type="ECO:0000259" key="3">
    <source>
        <dbReference type="Pfam" id="PF15057"/>
    </source>
</evidence>
<dbReference type="SUPFAM" id="SSF53300">
    <property type="entry name" value="vWA-like"/>
    <property type="match status" value="1"/>
</dbReference>
<dbReference type="Proteomes" id="UP000261540">
    <property type="component" value="Unplaced"/>
</dbReference>
<proteinExistence type="predicted"/>
<feature type="domain" description="DUF4537" evidence="3">
    <location>
        <begin position="1010"/>
        <end position="1136"/>
    </location>
</feature>
<dbReference type="Ensembl" id="ENSPKIT00000031650.1">
    <property type="protein sequence ID" value="ENSPKIP00000007589.1"/>
    <property type="gene ID" value="ENSPKIG00000023414.1"/>
</dbReference>
<dbReference type="InterPro" id="IPR002035">
    <property type="entry name" value="VWF_A"/>
</dbReference>
<dbReference type="InterPro" id="IPR036465">
    <property type="entry name" value="vWFA_dom_sf"/>
</dbReference>
<dbReference type="Ensembl" id="ENSPKIT00000031691.1">
    <property type="protein sequence ID" value="ENSPKIP00000007628.1"/>
    <property type="gene ID" value="ENSPKIG00000023414.1"/>
</dbReference>
<dbReference type="InterPro" id="IPR032770">
    <property type="entry name" value="DUF4537"/>
</dbReference>
<sequence length="1197" mass="132663">MAGRLQGRREGQETGPNRDANTLLSSPAWLRVNGLKASKLTLPQVLAQIGFRQREDYVPSLGRSVCSQYAGGLFTRVGKNGSVYNLTASPEQLEELCERLDQKARLFRYRLAWLTSGSRQIFGVIQERSAALVLDFGAASAGQFRLGQSSVCMVIKEQVSQIAWFNLIRPGPVAELWQGVAECTSPTNIDAAVAWVWGLCPAKSSPSYTANALLAATGDPKLEAVYLFVVGDCKVDTARLLKTRRMKNAQPIHCVSFNARREETIKRLKELSHHTAGRFHAFAEMSLFEDVSHDSGEGDHGIASRQMSLMPIGGLPPGEVVREDVFLVWREMQDALTSRAEIQELLQELNATVTPAVPGGLATAVSEDCLSSKSWLCHNGLKVQNLSLHDALADCAFRHADGVEVAMAKLPDVELKSKLINAKYCSQFAHMTWVDGSVVHVYVTPEKSRWYRDRMEEALKKIQRRLEWLQQGSRQLFGAVLELQVYILIDISESMKEHLPLLKDKFYQLIQEQLRFKAKVNFVAFGSQVVSWRVRLTEVTEKNLERAWSWVQGLQAGGSTDILGALQVALADIDTHAVYLLAHSGLDEHTGTLLARVQSDRPVPIHAVSFDCSDLESDCFLVELSRETGGSYHRHCSCSVDPGEPMPFVSEDTHLLKEEIKQGKKDLKTVLRLRAECVMLDWYHNSGNKGAERNCRRPPAAPRPPGSAIRTRGPRLATPRGPSSRGRDPSPSQGTWQPAHRDTAALREFLEHAADVEDRDGASSQDWTLPETQALFQKNVDKQNWVLNSLQATPTEDDQKRENRKKAALSLNVPTARWLQTNSLVARRLTIMDVLASTVIRQRAKYIPILHTNVHSKVFDEVSPLALGSRGSQRVILLNPLAVDLEGYKARLEEALTAYKRRLESISSNALSEEEKSKLGSEEPVAFPEHRVALLGAQEDLSWPLPRRDVDLLEEQVHLAHSFLQQASDLQQTIKEKAHSRHPDPGTRVGSRPAKGSGRKQRGALDGLRGQSAIGRSETDGFYYTGTIRRYMSGKRVLMDFRSGQSEVIPLRFLIPIGGSGPRPPLATGDFVFVGSGNEGAGDCFVPGVVIATPCRLDSKDKLYTVFKFDDRKVHITRNKIIKISQAGYNLTCSYIRECEGRHAGVSEELHGTAKSLVPKETRIAVSCSALERSNCLKVTGHSQQGAPCPGEGRGHE</sequence>
<feature type="region of interest" description="Disordered" evidence="1">
    <location>
        <begin position="688"/>
        <end position="740"/>
    </location>
</feature>
<keyword evidence="5" id="KW-1185">Reference proteome</keyword>
<accession>A0A3B3QND5</accession>
<evidence type="ECO:0000259" key="2">
    <source>
        <dbReference type="Pfam" id="PF13768"/>
    </source>
</evidence>
<evidence type="ECO:0000256" key="1">
    <source>
        <dbReference type="SAM" id="MobiDB-lite"/>
    </source>
</evidence>
<dbReference type="PANTHER" id="PTHR46785:SF1">
    <property type="entry name" value="VON WILLEBRAND FACTOR A DOMAIN-CONTAINING PROTEIN 3B"/>
    <property type="match status" value="1"/>
</dbReference>
<dbReference type="GeneTree" id="ENSGT00940000157237"/>
<evidence type="ECO:0000313" key="5">
    <source>
        <dbReference type="Proteomes" id="UP000261540"/>
    </source>
</evidence>
<feature type="compositionally biased region" description="Low complexity" evidence="1">
    <location>
        <begin position="719"/>
        <end position="734"/>
    </location>
</feature>
<dbReference type="Pfam" id="PF13768">
    <property type="entry name" value="VWA_3"/>
    <property type="match status" value="1"/>
</dbReference>
<name>A0A3B3QND5_9TELE</name>
<evidence type="ECO:0000313" key="4">
    <source>
        <dbReference type="Ensembl" id="ENSPKIP00000007628.1"/>
    </source>
</evidence>
<dbReference type="Gene3D" id="3.40.50.410">
    <property type="entry name" value="von Willebrand factor, type A domain"/>
    <property type="match status" value="1"/>
</dbReference>